<name>A0A6J7ETP9_9ZZZZ</name>
<reference evidence="1" key="1">
    <citation type="submission" date="2020-05" db="EMBL/GenBank/DDBJ databases">
        <authorList>
            <person name="Chiriac C."/>
            <person name="Salcher M."/>
            <person name="Ghai R."/>
            <person name="Kavagutti S V."/>
        </authorList>
    </citation>
    <scope>NUCLEOTIDE SEQUENCE</scope>
</reference>
<protein>
    <submittedName>
        <fullName evidence="1">Unannotated protein</fullName>
    </submittedName>
</protein>
<sequence>MKRLLVGTLVAAAIAAPLVAHDASAAGLKKPKKVDAKTLVVTGGSPWPLGFGSGLFGVVDIAFPTPTSLVADAPFASTFTVTCTPYYKGGVVPTNAPTEPNTKSFTGYTSSYASTVLSTPGYSKVGTTIHLQMDQYSDTVAEDASGADVFPSLLCKVDATNATGTTAGKAPKLPTSPAANCTDLANEYSIATNPLIIDPVVGVGQVTVGNGVTIEAGGLSFGYCSTDDERNAKFLTDNATIFKSSTKVKYKAAKGAVPAVRHATVKKLILDSPVNSPIPLTTSGSTVVYHFDPDRLQVVSAAGVVGNAGCVVAAAKTVGKVNSCAVNNTLGTITITSNDVGVVKVGKDIVSAALTVDFNYTAGADTSLTFVYATTAITIGATTVDVKVQSNTATYSSFGLPVEDPNYNFPIVTLTGLL</sequence>
<gene>
    <name evidence="1" type="ORF">UFOPK3376_02437</name>
</gene>
<evidence type="ECO:0000313" key="1">
    <source>
        <dbReference type="EMBL" id="CAB4887032.1"/>
    </source>
</evidence>
<proteinExistence type="predicted"/>
<dbReference type="AlphaFoldDB" id="A0A6J7ETP9"/>
<organism evidence="1">
    <name type="scientific">freshwater metagenome</name>
    <dbReference type="NCBI Taxonomy" id="449393"/>
    <lineage>
        <taxon>unclassified sequences</taxon>
        <taxon>metagenomes</taxon>
        <taxon>ecological metagenomes</taxon>
    </lineage>
</organism>
<dbReference type="EMBL" id="CAFBLP010000078">
    <property type="protein sequence ID" value="CAB4887032.1"/>
    <property type="molecule type" value="Genomic_DNA"/>
</dbReference>
<accession>A0A6J7ETP9</accession>